<keyword evidence="2" id="KW-1133">Transmembrane helix</keyword>
<feature type="compositionally biased region" description="Basic and acidic residues" evidence="1">
    <location>
        <begin position="188"/>
        <end position="200"/>
    </location>
</feature>
<dbReference type="Proteomes" id="UP000186132">
    <property type="component" value="Unassembled WGS sequence"/>
</dbReference>
<name>A0A1M5LGF4_9ACTN</name>
<proteinExistence type="predicted"/>
<feature type="transmembrane region" description="Helical" evidence="2">
    <location>
        <begin position="84"/>
        <end position="103"/>
    </location>
</feature>
<protein>
    <submittedName>
        <fullName evidence="3">Trp region conserved hypothetical membrane protein</fullName>
    </submittedName>
</protein>
<feature type="transmembrane region" description="Helical" evidence="2">
    <location>
        <begin position="58"/>
        <end position="77"/>
    </location>
</feature>
<feature type="region of interest" description="Disordered" evidence="1">
    <location>
        <begin position="171"/>
        <end position="231"/>
    </location>
</feature>
<dbReference type="OrthoDB" id="3712369at2"/>
<dbReference type="Pfam" id="PF09534">
    <property type="entry name" value="Trp_oprn_chp"/>
    <property type="match status" value="1"/>
</dbReference>
<evidence type="ECO:0000313" key="3">
    <source>
        <dbReference type="EMBL" id="SHG63749.1"/>
    </source>
</evidence>
<evidence type="ECO:0000256" key="1">
    <source>
        <dbReference type="SAM" id="MobiDB-lite"/>
    </source>
</evidence>
<feature type="compositionally biased region" description="Low complexity" evidence="1">
    <location>
        <begin position="171"/>
        <end position="187"/>
    </location>
</feature>
<dbReference type="RefSeq" id="WP_073390560.1">
    <property type="nucleotide sequence ID" value="NZ_FQVU01000003.1"/>
</dbReference>
<dbReference type="AlphaFoldDB" id="A0A1M5LGF4"/>
<keyword evidence="2" id="KW-0812">Transmembrane</keyword>
<evidence type="ECO:0000256" key="2">
    <source>
        <dbReference type="SAM" id="Phobius"/>
    </source>
</evidence>
<keyword evidence="4" id="KW-1185">Reference proteome</keyword>
<accession>A0A1M5LGF4</accession>
<gene>
    <name evidence="3" type="ORF">SAMN05443575_2435</name>
</gene>
<feature type="transmembrane region" description="Helical" evidence="2">
    <location>
        <begin position="133"/>
        <end position="155"/>
    </location>
</feature>
<keyword evidence="2" id="KW-0472">Membrane</keyword>
<sequence length="231" mass="23217">MKRFAGLALALLVDVVGAGGALLLSLATWQRVTAARPRPFGDVTVGMTGRDVDSASTALALVALAGVVAVLATRGWWRRLVGGFVALAGAGLVWRGITASSAVGDGRARAFLESHRPTASLSPGVAPRVEVHGWWAVLSVGCGVLVLIAGSLVAVRGGRWQAMSARYDAVPPASPSAAAAPDAAPADGRGDAPTDGEARDAAAGVRAAALWSALDRGEDPTSGPTADPRSG</sequence>
<dbReference type="InterPro" id="IPR019051">
    <property type="entry name" value="Trp_biosyn_TM_oprn/chp"/>
</dbReference>
<reference evidence="3 4" key="1">
    <citation type="submission" date="2016-11" db="EMBL/GenBank/DDBJ databases">
        <authorList>
            <person name="Jaros S."/>
            <person name="Januszkiewicz K."/>
            <person name="Wedrychowicz H."/>
        </authorList>
    </citation>
    <scope>NUCLEOTIDE SEQUENCE [LARGE SCALE GENOMIC DNA]</scope>
    <source>
        <strain evidence="3 4">DSM 45627</strain>
    </source>
</reference>
<organism evidence="3 4">
    <name type="scientific">Jatrophihabitans endophyticus</name>
    <dbReference type="NCBI Taxonomy" id="1206085"/>
    <lineage>
        <taxon>Bacteria</taxon>
        <taxon>Bacillati</taxon>
        <taxon>Actinomycetota</taxon>
        <taxon>Actinomycetes</taxon>
        <taxon>Jatrophihabitantales</taxon>
        <taxon>Jatrophihabitantaceae</taxon>
        <taxon>Jatrophihabitans</taxon>
    </lineage>
</organism>
<evidence type="ECO:0000313" key="4">
    <source>
        <dbReference type="Proteomes" id="UP000186132"/>
    </source>
</evidence>
<dbReference type="STRING" id="1206085.SAMN05443575_2435"/>
<dbReference type="EMBL" id="FQVU01000003">
    <property type="protein sequence ID" value="SHG63749.1"/>
    <property type="molecule type" value="Genomic_DNA"/>
</dbReference>